<dbReference type="Pfam" id="PF02616">
    <property type="entry name" value="SMC_ScpA"/>
    <property type="match status" value="1"/>
</dbReference>
<name>A0ABV1EKT5_9FIRM</name>
<accession>A0ABV1EKT5</accession>
<proteinExistence type="predicted"/>
<reference evidence="3 4" key="1">
    <citation type="submission" date="2024-03" db="EMBL/GenBank/DDBJ databases">
        <title>Human intestinal bacterial collection.</title>
        <authorList>
            <person name="Pauvert C."/>
            <person name="Hitch T.C.A."/>
            <person name="Clavel T."/>
        </authorList>
    </citation>
    <scope>NUCLEOTIDE SEQUENCE [LARGE SCALE GENOMIC DNA]</scope>
    <source>
        <strain evidence="3 4">CLA-AP-H34</strain>
    </source>
</reference>
<comment type="caution">
    <text evidence="3">The sequence shown here is derived from an EMBL/GenBank/DDBJ whole genome shotgun (WGS) entry which is preliminary data.</text>
</comment>
<sequence>MSAIETPVFHLEKVVKAKNQDMEDFNGPLDLILHLLAKNKMEIKDIQISLILEQYLAWMDQRKRLDLEVASEFVAMAAHLVFIKTRMLLSIHDEEALSEMEQLIASLEEHQRHENFAKIKAVIPQLSDRYAIGRDYIPKLPESLPVDKTYRYVHDKADLLRAINIVLNRLDHRLPPPMAAFEGIVGREPYPVADKEDEILERLTRFGVTRFRALFQGNRSRSEIVATFIAVLELCRARRLRLAGTEQDCTVTYIDEPSERHEEQYPVYERAEEG</sequence>
<evidence type="ECO:0000256" key="2">
    <source>
        <dbReference type="ARBA" id="ARBA00044777"/>
    </source>
</evidence>
<evidence type="ECO:0000256" key="1">
    <source>
        <dbReference type="ARBA" id="ARBA00022829"/>
    </source>
</evidence>
<dbReference type="Gene3D" id="6.10.250.2410">
    <property type="match status" value="1"/>
</dbReference>
<organism evidence="3 4">
    <name type="scientific">Flavonifractor hominis</name>
    <dbReference type="NCBI Taxonomy" id="3133178"/>
    <lineage>
        <taxon>Bacteria</taxon>
        <taxon>Bacillati</taxon>
        <taxon>Bacillota</taxon>
        <taxon>Clostridia</taxon>
        <taxon>Eubacteriales</taxon>
        <taxon>Oscillospiraceae</taxon>
        <taxon>Flavonifractor</taxon>
    </lineage>
</organism>
<protein>
    <recommendedName>
        <fullName evidence="2">Segregation and condensation protein A</fullName>
    </recommendedName>
</protein>
<dbReference type="InterPro" id="IPR003768">
    <property type="entry name" value="ScpA"/>
</dbReference>
<dbReference type="PANTHER" id="PTHR33969:SF2">
    <property type="entry name" value="SEGREGATION AND CONDENSATION PROTEIN A"/>
    <property type="match status" value="1"/>
</dbReference>
<keyword evidence="4" id="KW-1185">Reference proteome</keyword>
<dbReference type="EMBL" id="JBBMFT010000001">
    <property type="protein sequence ID" value="MEQ2455193.1"/>
    <property type="molecule type" value="Genomic_DNA"/>
</dbReference>
<evidence type="ECO:0000313" key="3">
    <source>
        <dbReference type="EMBL" id="MEQ2455193.1"/>
    </source>
</evidence>
<dbReference type="RefSeq" id="WP_349138888.1">
    <property type="nucleotide sequence ID" value="NZ_JBBMFT010000001.1"/>
</dbReference>
<evidence type="ECO:0000313" key="4">
    <source>
        <dbReference type="Proteomes" id="UP001440599"/>
    </source>
</evidence>
<dbReference type="PANTHER" id="PTHR33969">
    <property type="entry name" value="SEGREGATION AND CONDENSATION PROTEIN A"/>
    <property type="match status" value="1"/>
</dbReference>
<dbReference type="Proteomes" id="UP001440599">
    <property type="component" value="Unassembled WGS sequence"/>
</dbReference>
<keyword evidence="1" id="KW-0159">Chromosome partition</keyword>
<gene>
    <name evidence="3" type="ORF">WMO45_01555</name>
</gene>